<feature type="domain" description="Galactokinase N-terminal" evidence="15">
    <location>
        <begin position="7"/>
        <end position="56"/>
    </location>
</feature>
<dbReference type="InterPro" id="IPR013750">
    <property type="entry name" value="GHMP_kinase_C_dom"/>
</dbReference>
<comment type="caution">
    <text evidence="16">The sequence shown here is derived from an EMBL/GenBank/DDBJ whole genome shotgun (WGS) entry which is preliminary data.</text>
</comment>
<dbReference type="PANTHER" id="PTHR10457">
    <property type="entry name" value="MEVALONATE KINASE/GALACTOKINASE"/>
    <property type="match status" value="1"/>
</dbReference>
<evidence type="ECO:0000259" key="13">
    <source>
        <dbReference type="Pfam" id="PF00288"/>
    </source>
</evidence>
<dbReference type="SUPFAM" id="SSF54211">
    <property type="entry name" value="Ribosomal protein S5 domain 2-like"/>
    <property type="match status" value="1"/>
</dbReference>
<dbReference type="PROSITE" id="PS00627">
    <property type="entry name" value="GHMP_KINASES_ATP"/>
    <property type="match status" value="1"/>
</dbReference>
<dbReference type="FunFam" id="3.30.70.890:FF:000001">
    <property type="entry name" value="Galactokinase"/>
    <property type="match status" value="1"/>
</dbReference>
<dbReference type="InterPro" id="IPR036554">
    <property type="entry name" value="GHMP_kinase_C_sf"/>
</dbReference>
<feature type="binding site" evidence="11">
    <location>
        <begin position="32"/>
        <end position="35"/>
    </location>
    <ligand>
        <name>substrate</name>
    </ligand>
</feature>
<dbReference type="InterPro" id="IPR022963">
    <property type="entry name" value="Galactokinase_bac"/>
</dbReference>
<keyword evidence="5 11" id="KW-0547">Nucleotide-binding</keyword>
<dbReference type="NCBIfam" id="TIGR00131">
    <property type="entry name" value="gal_kin"/>
    <property type="match status" value="1"/>
</dbReference>
<organism evidence="16 17">
    <name type="scientific">Clostridium innocuum</name>
    <dbReference type="NCBI Taxonomy" id="1522"/>
    <lineage>
        <taxon>Bacteria</taxon>
        <taxon>Bacillati</taxon>
        <taxon>Bacillota</taxon>
        <taxon>Clostridia</taxon>
        <taxon>Eubacteriales</taxon>
        <taxon>Clostridiaceae</taxon>
        <taxon>Clostridium</taxon>
    </lineage>
</organism>
<dbReference type="HAMAP" id="MF_00246">
    <property type="entry name" value="Galactokinase"/>
    <property type="match status" value="1"/>
</dbReference>
<keyword evidence="7 11" id="KW-0067">ATP-binding</keyword>
<dbReference type="PRINTS" id="PR00473">
    <property type="entry name" value="GALCTOKINASE"/>
</dbReference>
<keyword evidence="3 11" id="KW-0808">Transferase</keyword>
<evidence type="ECO:0000259" key="14">
    <source>
        <dbReference type="Pfam" id="PF08544"/>
    </source>
</evidence>
<feature type="active site" description="Proton acceptor" evidence="11">
    <location>
        <position position="173"/>
    </location>
</feature>
<keyword evidence="8 11" id="KW-0460">Magnesium</keyword>
<gene>
    <name evidence="11" type="primary">galK</name>
    <name evidence="16" type="ORF">DXA38_10645</name>
</gene>
<keyword evidence="6 11" id="KW-0418">Kinase</keyword>
<feature type="binding site" evidence="11">
    <location>
        <position position="161"/>
    </location>
    <ligand>
        <name>Mg(2+)</name>
        <dbReference type="ChEBI" id="CHEBI:18420"/>
    </ligand>
</feature>
<keyword evidence="10 11" id="KW-0119">Carbohydrate metabolism</keyword>
<evidence type="ECO:0000256" key="11">
    <source>
        <dbReference type="HAMAP-Rule" id="MF_00246"/>
    </source>
</evidence>
<dbReference type="PANTHER" id="PTHR10457:SF7">
    <property type="entry name" value="GALACTOKINASE-RELATED"/>
    <property type="match status" value="1"/>
</dbReference>
<dbReference type="PIRSF" id="PIRSF000530">
    <property type="entry name" value="Galactokinase"/>
    <property type="match status" value="1"/>
</dbReference>
<dbReference type="GO" id="GO:0006012">
    <property type="term" value="P:galactose metabolic process"/>
    <property type="evidence" value="ECO:0007669"/>
    <property type="project" value="UniProtKB-UniRule"/>
</dbReference>
<evidence type="ECO:0000256" key="2">
    <source>
        <dbReference type="ARBA" id="ARBA00022490"/>
    </source>
</evidence>
<feature type="binding site" evidence="11">
    <location>
        <position position="223"/>
    </location>
    <ligand>
        <name>substrate</name>
    </ligand>
</feature>
<dbReference type="InterPro" id="IPR020568">
    <property type="entry name" value="Ribosomal_Su5_D2-typ_SF"/>
</dbReference>
<dbReference type="RefSeq" id="WP_117443174.1">
    <property type="nucleotide sequence ID" value="NZ_QVEV01000014.1"/>
</dbReference>
<dbReference type="AlphaFoldDB" id="A0A3E2VVW6"/>
<reference evidence="16 17" key="1">
    <citation type="submission" date="2018-08" db="EMBL/GenBank/DDBJ databases">
        <title>A genome reference for cultivated species of the human gut microbiota.</title>
        <authorList>
            <person name="Zou Y."/>
            <person name="Xue W."/>
            <person name="Luo G."/>
        </authorList>
    </citation>
    <scope>NUCLEOTIDE SEQUENCE [LARGE SCALE GENOMIC DNA]</scope>
    <source>
        <strain evidence="16 17">OF01-2LB</strain>
    </source>
</reference>
<dbReference type="NCBIfam" id="NF003705">
    <property type="entry name" value="PRK05322.1"/>
    <property type="match status" value="1"/>
</dbReference>
<feature type="binding site" evidence="11">
    <location>
        <position position="129"/>
    </location>
    <ligand>
        <name>Mg(2+)</name>
        <dbReference type="ChEBI" id="CHEBI:18420"/>
    </ligand>
</feature>
<dbReference type="Gene3D" id="3.30.70.890">
    <property type="entry name" value="GHMP kinase, C-terminal domain"/>
    <property type="match status" value="1"/>
</dbReference>
<evidence type="ECO:0000256" key="8">
    <source>
        <dbReference type="ARBA" id="ARBA00022842"/>
    </source>
</evidence>
<evidence type="ECO:0000259" key="15">
    <source>
        <dbReference type="Pfam" id="PF10509"/>
    </source>
</evidence>
<dbReference type="PROSITE" id="PS00106">
    <property type="entry name" value="GALACTOKINASE"/>
    <property type="match status" value="1"/>
</dbReference>
<evidence type="ECO:0000256" key="12">
    <source>
        <dbReference type="NCBIfam" id="TIGR00131"/>
    </source>
</evidence>
<evidence type="ECO:0000256" key="4">
    <source>
        <dbReference type="ARBA" id="ARBA00022723"/>
    </source>
</evidence>
<dbReference type="GO" id="GO:0005524">
    <property type="term" value="F:ATP binding"/>
    <property type="evidence" value="ECO:0007669"/>
    <property type="project" value="UniProtKB-UniRule"/>
</dbReference>
<feature type="binding site" evidence="11">
    <location>
        <position position="66"/>
    </location>
    <ligand>
        <name>ATP</name>
        <dbReference type="ChEBI" id="CHEBI:30616"/>
    </ligand>
</feature>
<dbReference type="Pfam" id="PF08544">
    <property type="entry name" value="GHMP_kinases_C"/>
    <property type="match status" value="1"/>
</dbReference>
<evidence type="ECO:0000313" key="17">
    <source>
        <dbReference type="Proteomes" id="UP000260025"/>
    </source>
</evidence>
<dbReference type="OrthoDB" id="250531at2"/>
<dbReference type="InterPro" id="IPR014721">
    <property type="entry name" value="Ribsml_uS5_D2-typ_fold_subgr"/>
</dbReference>
<dbReference type="UniPathway" id="UPA00214"/>
<name>A0A3E2VVW6_CLOIN</name>
<dbReference type="GO" id="GO:0005829">
    <property type="term" value="C:cytosol"/>
    <property type="evidence" value="ECO:0007669"/>
    <property type="project" value="TreeGrafter"/>
</dbReference>
<evidence type="ECO:0000256" key="5">
    <source>
        <dbReference type="ARBA" id="ARBA00022741"/>
    </source>
</evidence>
<dbReference type="InterPro" id="IPR019741">
    <property type="entry name" value="Galactokinase_CS"/>
</dbReference>
<keyword evidence="2 11" id="KW-0963">Cytoplasm</keyword>
<dbReference type="InterPro" id="IPR000705">
    <property type="entry name" value="Galactokinase"/>
</dbReference>
<comment type="catalytic activity">
    <reaction evidence="11">
        <text>alpha-D-galactose + ATP = alpha-D-galactose 1-phosphate + ADP + H(+)</text>
        <dbReference type="Rhea" id="RHEA:13553"/>
        <dbReference type="ChEBI" id="CHEBI:15378"/>
        <dbReference type="ChEBI" id="CHEBI:28061"/>
        <dbReference type="ChEBI" id="CHEBI:30616"/>
        <dbReference type="ChEBI" id="CHEBI:58336"/>
        <dbReference type="ChEBI" id="CHEBI:456216"/>
        <dbReference type="EC" id="2.7.1.6"/>
    </reaction>
</comment>
<dbReference type="EMBL" id="QVEV01000014">
    <property type="protein sequence ID" value="RGC15313.1"/>
    <property type="molecule type" value="Genomic_DNA"/>
</dbReference>
<evidence type="ECO:0000313" key="16">
    <source>
        <dbReference type="EMBL" id="RGC15313.1"/>
    </source>
</evidence>
<evidence type="ECO:0000256" key="9">
    <source>
        <dbReference type="ARBA" id="ARBA00023144"/>
    </source>
</evidence>
<dbReference type="Pfam" id="PF10509">
    <property type="entry name" value="GalKase_gal_bdg"/>
    <property type="match status" value="1"/>
</dbReference>
<evidence type="ECO:0000256" key="1">
    <source>
        <dbReference type="ARBA" id="ARBA00006566"/>
    </source>
</evidence>
<keyword evidence="4 11" id="KW-0479">Metal-binding</keyword>
<comment type="similarity">
    <text evidence="1 11">Belongs to the GHMP kinase family. GalK subfamily.</text>
</comment>
<dbReference type="Proteomes" id="UP000260025">
    <property type="component" value="Unassembled WGS sequence"/>
</dbReference>
<dbReference type="EC" id="2.7.1.6" evidence="11 12"/>
<dbReference type="SUPFAM" id="SSF55060">
    <property type="entry name" value="GHMP Kinase, C-terminal domain"/>
    <property type="match status" value="1"/>
</dbReference>
<comment type="function">
    <text evidence="11">Catalyzes the transfer of the gamma-phosphate of ATP to D-galactose to form alpha-D-galactose-1-phosphate (Gal-1-P).</text>
</comment>
<dbReference type="GO" id="GO:0004335">
    <property type="term" value="F:galactokinase activity"/>
    <property type="evidence" value="ECO:0007669"/>
    <property type="project" value="UniProtKB-UniRule"/>
</dbReference>
<sequence length="392" mass="43760">MEKRLMKEFEAVFKEQGEAVFFSPGRVNLIGEHTDYNGGMVFPCAITLGTYAVVSRRADAHMLLYSNNFREKGIIDVDLNKLQYDKQDDWANYVKGVLYFTQQEGYKLPCGLNILIEGNIPNGAGLSSSASLEVLIGTILKELFQLPLSMLDIIKLSQKAENQFVGMNCGIMDQFIIGMGKKGHAIALDTATLKHTYVPVQLKQASIVIMNTRKQRGLTDSKYNERRAECEHALSQIQKIMKINSLCDLKEEEFEKIQHSITNPVERKRVRHAVLENIRVKKAITALENNDIIEFGALMNASHISLREDYEVTGVELDTLVESAWQQSGTIGARMTGAGFGGCAIAIVEDETIEDFKQAVYKEYTKRIGYEPEFYIASIGHGAGKLVGGCIQ</sequence>
<dbReference type="InterPro" id="IPR006203">
    <property type="entry name" value="GHMP_knse_ATP-bd_CS"/>
</dbReference>
<keyword evidence="9 11" id="KW-0299">Galactose metabolism</keyword>
<evidence type="ECO:0000256" key="10">
    <source>
        <dbReference type="ARBA" id="ARBA00023277"/>
    </source>
</evidence>
<feature type="domain" description="GHMP kinase N-terminal" evidence="13">
    <location>
        <begin position="92"/>
        <end position="180"/>
    </location>
</feature>
<feature type="domain" description="GHMP kinase C-terminal" evidence="14">
    <location>
        <begin position="283"/>
        <end position="364"/>
    </location>
</feature>
<proteinExistence type="inferred from homology"/>
<accession>A0A3E2VVW6</accession>
<comment type="subcellular location">
    <subcellularLocation>
        <location evidence="11">Cytoplasm</location>
    </subcellularLocation>
</comment>
<feature type="site" description="Transition state stabilizer" evidence="11">
    <location>
        <position position="26"/>
    </location>
</feature>
<evidence type="ECO:0000256" key="3">
    <source>
        <dbReference type="ARBA" id="ARBA00022679"/>
    </source>
</evidence>
<dbReference type="InterPro" id="IPR006206">
    <property type="entry name" value="Mevalonate/galactokinase"/>
</dbReference>
<dbReference type="InterPro" id="IPR019539">
    <property type="entry name" value="GalKase_N"/>
</dbReference>
<dbReference type="Pfam" id="PF00288">
    <property type="entry name" value="GHMP_kinases_N"/>
    <property type="match status" value="1"/>
</dbReference>
<comment type="pathway">
    <text evidence="11">Carbohydrate metabolism; galactose metabolism.</text>
</comment>
<dbReference type="InterPro" id="IPR006204">
    <property type="entry name" value="GHMP_kinase_N_dom"/>
</dbReference>
<dbReference type="PRINTS" id="PR00959">
    <property type="entry name" value="MEVGALKINASE"/>
</dbReference>
<protein>
    <recommendedName>
        <fullName evidence="11 12">Galactokinase</fullName>
        <ecNumber evidence="11 12">2.7.1.6</ecNumber>
    </recommendedName>
    <alternativeName>
        <fullName evidence="11">Galactose kinase</fullName>
    </alternativeName>
</protein>
<evidence type="ECO:0000256" key="6">
    <source>
        <dbReference type="ARBA" id="ARBA00022777"/>
    </source>
</evidence>
<dbReference type="Gene3D" id="3.30.230.10">
    <property type="match status" value="1"/>
</dbReference>
<feature type="binding site" evidence="11">
    <location>
        <begin position="123"/>
        <end position="129"/>
    </location>
    <ligand>
        <name>ATP</name>
        <dbReference type="ChEBI" id="CHEBI:30616"/>
    </ligand>
</feature>
<dbReference type="GO" id="GO:0000287">
    <property type="term" value="F:magnesium ion binding"/>
    <property type="evidence" value="ECO:0007669"/>
    <property type="project" value="UniProtKB-UniRule"/>
</dbReference>
<evidence type="ECO:0000256" key="7">
    <source>
        <dbReference type="ARBA" id="ARBA00022840"/>
    </source>
</evidence>
<dbReference type="FunFam" id="3.30.230.10:FF:000017">
    <property type="entry name" value="Galactokinase"/>
    <property type="match status" value="1"/>
</dbReference>